<reference evidence="1" key="1">
    <citation type="submission" date="2020-02" db="EMBL/GenBank/DDBJ databases">
        <authorList>
            <person name="Meier V. D."/>
        </authorList>
    </citation>
    <scope>NUCLEOTIDE SEQUENCE</scope>
    <source>
        <strain evidence="1">AVDCRST_MAG96</strain>
    </source>
</reference>
<proteinExistence type="predicted"/>
<protein>
    <submittedName>
        <fullName evidence="1">Uncharacterized protein</fullName>
    </submittedName>
</protein>
<evidence type="ECO:0000313" key="1">
    <source>
        <dbReference type="EMBL" id="CAA9512053.1"/>
    </source>
</evidence>
<gene>
    <name evidence="1" type="ORF">AVDCRST_MAG96-2506</name>
</gene>
<organism evidence="1">
    <name type="scientific">uncultured Segetibacter sp</name>
    <dbReference type="NCBI Taxonomy" id="481133"/>
    <lineage>
        <taxon>Bacteria</taxon>
        <taxon>Pseudomonadati</taxon>
        <taxon>Bacteroidota</taxon>
        <taxon>Chitinophagia</taxon>
        <taxon>Chitinophagales</taxon>
        <taxon>Chitinophagaceae</taxon>
        <taxon>Segetibacter</taxon>
        <taxon>environmental samples</taxon>
    </lineage>
</organism>
<accession>A0A6J4T387</accession>
<dbReference type="AlphaFoldDB" id="A0A6J4T387"/>
<name>A0A6J4T387_9BACT</name>
<dbReference type="EMBL" id="CADCVN010000982">
    <property type="protein sequence ID" value="CAA9512053.1"/>
    <property type="molecule type" value="Genomic_DNA"/>
</dbReference>
<sequence length="50" mass="5832">MVSFVFGSRYQQGYISEHEKDIAKEQLRPHDGVDMSTGFVFFQSKLSQQF</sequence>